<dbReference type="AlphaFoldDB" id="A0A0V1ALK2"/>
<comment type="caution">
    <text evidence="1">The sequence shown here is derived from an EMBL/GenBank/DDBJ whole genome shotgun (WGS) entry which is preliminary data.</text>
</comment>
<dbReference type="EMBL" id="JYDH01001202">
    <property type="protein sequence ID" value="KRY25075.1"/>
    <property type="molecule type" value="Genomic_DNA"/>
</dbReference>
<gene>
    <name evidence="1" type="ORF">T01_12931</name>
</gene>
<dbReference type="Proteomes" id="UP000054776">
    <property type="component" value="Unassembled WGS sequence"/>
</dbReference>
<dbReference type="InParanoid" id="A0A0V1ALK2"/>
<reference evidence="1 2" key="1">
    <citation type="submission" date="2015-01" db="EMBL/GenBank/DDBJ databases">
        <title>Evolution of Trichinella species and genotypes.</title>
        <authorList>
            <person name="Korhonen P.K."/>
            <person name="Edoardo P."/>
            <person name="Giuseppe L.R."/>
            <person name="Gasser R.B."/>
        </authorList>
    </citation>
    <scope>NUCLEOTIDE SEQUENCE [LARGE SCALE GENOMIC DNA]</scope>
    <source>
        <strain evidence="1">ISS3</strain>
    </source>
</reference>
<evidence type="ECO:0000313" key="1">
    <source>
        <dbReference type="EMBL" id="KRY25075.1"/>
    </source>
</evidence>
<keyword evidence="2" id="KW-1185">Reference proteome</keyword>
<sequence>MSSSRGLSAKSVYQLRNKWPLTLEFVDVSHHKYL</sequence>
<organism evidence="1 2">
    <name type="scientific">Trichinella spiralis</name>
    <name type="common">Trichina worm</name>
    <dbReference type="NCBI Taxonomy" id="6334"/>
    <lineage>
        <taxon>Eukaryota</taxon>
        <taxon>Metazoa</taxon>
        <taxon>Ecdysozoa</taxon>
        <taxon>Nematoda</taxon>
        <taxon>Enoplea</taxon>
        <taxon>Dorylaimia</taxon>
        <taxon>Trichinellida</taxon>
        <taxon>Trichinellidae</taxon>
        <taxon>Trichinella</taxon>
    </lineage>
</organism>
<name>A0A0V1ALK2_TRISP</name>
<proteinExistence type="predicted"/>
<accession>A0A0V1ALK2</accession>
<evidence type="ECO:0000313" key="2">
    <source>
        <dbReference type="Proteomes" id="UP000054776"/>
    </source>
</evidence>
<protein>
    <submittedName>
        <fullName evidence="1">Uncharacterized protein</fullName>
    </submittedName>
</protein>